<feature type="region of interest" description="Disordered" evidence="1">
    <location>
        <begin position="1"/>
        <end position="20"/>
    </location>
</feature>
<reference evidence="2 3" key="1">
    <citation type="submission" date="2021-01" db="EMBL/GenBank/DDBJ databases">
        <title>Genomic Encyclopedia of Type Strains, Phase IV (KMG-IV): sequencing the most valuable type-strain genomes for metagenomic binning, comparative biology and taxonomic classification.</title>
        <authorList>
            <person name="Goeker M."/>
        </authorList>
    </citation>
    <scope>NUCLEOTIDE SEQUENCE [LARGE SCALE GENOMIC DNA]</scope>
    <source>
        <strain evidence="2 3">DSM 100968</strain>
    </source>
</reference>
<name>A0ABS2Q718_9BACL</name>
<evidence type="ECO:0000313" key="3">
    <source>
        <dbReference type="Proteomes" id="UP000823201"/>
    </source>
</evidence>
<gene>
    <name evidence="2" type="ORF">JOC27_000636</name>
</gene>
<dbReference type="Proteomes" id="UP000823201">
    <property type="component" value="Unassembled WGS sequence"/>
</dbReference>
<accession>A0ABS2Q718</accession>
<dbReference type="EMBL" id="JAFBEV010000004">
    <property type="protein sequence ID" value="MBM7657195.1"/>
    <property type="molecule type" value="Genomic_DNA"/>
</dbReference>
<evidence type="ECO:0000256" key="1">
    <source>
        <dbReference type="SAM" id="MobiDB-lite"/>
    </source>
</evidence>
<feature type="compositionally biased region" description="Low complexity" evidence="1">
    <location>
        <begin position="1"/>
        <end position="11"/>
    </location>
</feature>
<protein>
    <submittedName>
        <fullName evidence="2">Uncharacterized protein</fullName>
    </submittedName>
</protein>
<proteinExistence type="predicted"/>
<keyword evidence="3" id="KW-1185">Reference proteome</keyword>
<comment type="caution">
    <text evidence="2">The sequence shown here is derived from an EMBL/GenBank/DDBJ whole genome shotgun (WGS) entry which is preliminary data.</text>
</comment>
<evidence type="ECO:0000313" key="2">
    <source>
        <dbReference type="EMBL" id="MBM7657195.1"/>
    </source>
</evidence>
<sequence length="38" mass="4159">MSSDSSPHQQPDPGPTKQEAFIMPEYRAHGRSGICMAL</sequence>
<organism evidence="2 3">
    <name type="scientific">Sporolactobacillus spathodeae</name>
    <dbReference type="NCBI Taxonomy" id="1465502"/>
    <lineage>
        <taxon>Bacteria</taxon>
        <taxon>Bacillati</taxon>
        <taxon>Bacillota</taxon>
        <taxon>Bacilli</taxon>
        <taxon>Bacillales</taxon>
        <taxon>Sporolactobacillaceae</taxon>
        <taxon>Sporolactobacillus</taxon>
    </lineage>
</organism>